<comment type="caution">
    <text evidence="1">The sequence shown here is derived from an EMBL/GenBank/DDBJ whole genome shotgun (WGS) entry which is preliminary data.</text>
</comment>
<reference evidence="1 2" key="1">
    <citation type="submission" date="2021-06" db="EMBL/GenBank/DDBJ databases">
        <title>Genome sequence of Babesia caballi.</title>
        <authorList>
            <person name="Yamagishi J."/>
            <person name="Kidaka T."/>
            <person name="Ochi A."/>
        </authorList>
    </citation>
    <scope>NUCLEOTIDE SEQUENCE [LARGE SCALE GENOMIC DNA]</scope>
    <source>
        <strain evidence="1">USDA-D6B2</strain>
    </source>
</reference>
<sequence>MVVLPTELCNGAVEVLGGEPERGLVELVGEPGDEVGIQAVREDPHARDDAVGEVEAELDGAEVEAGAQGLVLQHAVAVDPLLVLGPDGRWGACTYNELVVALDEVVFGAVGRGLVDQFHLAVLRAVEG</sequence>
<evidence type="ECO:0000313" key="2">
    <source>
        <dbReference type="Proteomes" id="UP001497744"/>
    </source>
</evidence>
<dbReference type="GeneID" id="94197155"/>
<gene>
    <name evidence="1" type="ORF">BcabD6B2_51090</name>
</gene>
<dbReference type="RefSeq" id="XP_067717743.1">
    <property type="nucleotide sequence ID" value="XM_067861642.1"/>
</dbReference>
<name>A0AAV4M0V1_BABCB</name>
<organism evidence="1 2">
    <name type="scientific">Babesia caballi</name>
    <dbReference type="NCBI Taxonomy" id="5871"/>
    <lineage>
        <taxon>Eukaryota</taxon>
        <taxon>Sar</taxon>
        <taxon>Alveolata</taxon>
        <taxon>Apicomplexa</taxon>
        <taxon>Aconoidasida</taxon>
        <taxon>Piroplasmida</taxon>
        <taxon>Babesiidae</taxon>
        <taxon>Babesia</taxon>
    </lineage>
</organism>
<dbReference type="EMBL" id="BPLF01000005">
    <property type="protein sequence ID" value="GIX65674.1"/>
    <property type="molecule type" value="Genomic_DNA"/>
</dbReference>
<dbReference type="Proteomes" id="UP001497744">
    <property type="component" value="Unassembled WGS sequence"/>
</dbReference>
<dbReference type="AlphaFoldDB" id="A0AAV4M0V1"/>
<proteinExistence type="predicted"/>
<protein>
    <submittedName>
        <fullName evidence="1">Dihydrodipicolinate reductase</fullName>
    </submittedName>
</protein>
<keyword evidence="2" id="KW-1185">Reference proteome</keyword>
<evidence type="ECO:0000313" key="1">
    <source>
        <dbReference type="EMBL" id="GIX65674.1"/>
    </source>
</evidence>
<accession>A0AAV4M0V1</accession>